<dbReference type="AlphaFoldDB" id="A0A811RR63"/>
<organism evidence="2 3">
    <name type="scientific">Miscanthus lutarioriparius</name>
    <dbReference type="NCBI Taxonomy" id="422564"/>
    <lineage>
        <taxon>Eukaryota</taxon>
        <taxon>Viridiplantae</taxon>
        <taxon>Streptophyta</taxon>
        <taxon>Embryophyta</taxon>
        <taxon>Tracheophyta</taxon>
        <taxon>Spermatophyta</taxon>
        <taxon>Magnoliopsida</taxon>
        <taxon>Liliopsida</taxon>
        <taxon>Poales</taxon>
        <taxon>Poaceae</taxon>
        <taxon>PACMAD clade</taxon>
        <taxon>Panicoideae</taxon>
        <taxon>Andropogonodae</taxon>
        <taxon>Andropogoneae</taxon>
        <taxon>Saccharinae</taxon>
        <taxon>Miscanthus</taxon>
    </lineage>
</organism>
<feature type="region of interest" description="Disordered" evidence="1">
    <location>
        <begin position="1"/>
        <end position="96"/>
    </location>
</feature>
<reference evidence="2" key="1">
    <citation type="submission" date="2020-10" db="EMBL/GenBank/DDBJ databases">
        <authorList>
            <person name="Han B."/>
            <person name="Lu T."/>
            <person name="Zhao Q."/>
            <person name="Huang X."/>
            <person name="Zhao Y."/>
        </authorList>
    </citation>
    <scope>NUCLEOTIDE SEQUENCE</scope>
</reference>
<proteinExistence type="predicted"/>
<gene>
    <name evidence="2" type="ORF">NCGR_LOCUS56380</name>
</gene>
<feature type="compositionally biased region" description="Basic and acidic residues" evidence="1">
    <location>
        <begin position="21"/>
        <end position="37"/>
    </location>
</feature>
<protein>
    <submittedName>
        <fullName evidence="2">Uncharacterized protein</fullName>
    </submittedName>
</protein>
<accession>A0A811RR63</accession>
<sequence>MAGVAAAGPGPPTPTVQPYTLRKEPAPKEARETKSDPDPQAPLGNPAPTRNSRAAESKAMGGSSGEHYSNHTLRGHDDQATQTMESKQEKPEVQNDVSMSFQHCKCGSNKENCNSRLAAPDFDGTVVQLQHERRGVAHPCIWAQPHR</sequence>
<name>A0A811RR63_9POAL</name>
<evidence type="ECO:0000313" key="3">
    <source>
        <dbReference type="Proteomes" id="UP000604825"/>
    </source>
</evidence>
<dbReference type="Proteomes" id="UP000604825">
    <property type="component" value="Unassembled WGS sequence"/>
</dbReference>
<dbReference type="EMBL" id="CAJGYO010000016">
    <property type="protein sequence ID" value="CAD6273112.1"/>
    <property type="molecule type" value="Genomic_DNA"/>
</dbReference>
<comment type="caution">
    <text evidence="2">The sequence shown here is derived from an EMBL/GenBank/DDBJ whole genome shotgun (WGS) entry which is preliminary data.</text>
</comment>
<keyword evidence="3" id="KW-1185">Reference proteome</keyword>
<evidence type="ECO:0000256" key="1">
    <source>
        <dbReference type="SAM" id="MobiDB-lite"/>
    </source>
</evidence>
<evidence type="ECO:0000313" key="2">
    <source>
        <dbReference type="EMBL" id="CAD6273112.1"/>
    </source>
</evidence>